<dbReference type="Proteomes" id="UP000821837">
    <property type="component" value="Chromosome 3"/>
</dbReference>
<evidence type="ECO:0000313" key="7">
    <source>
        <dbReference type="EMBL" id="KAH7963842.1"/>
    </source>
</evidence>
<dbReference type="PROSITE" id="PS50893">
    <property type="entry name" value="ABC_TRANSPORTER_2"/>
    <property type="match status" value="1"/>
</dbReference>
<dbReference type="InterPro" id="IPR027417">
    <property type="entry name" value="P-loop_NTPase"/>
</dbReference>
<reference evidence="7" key="1">
    <citation type="journal article" date="2020" name="Cell">
        <title>Large-Scale Comparative Analyses of Tick Genomes Elucidate Their Genetic Diversity and Vector Capacities.</title>
        <authorList>
            <consortium name="Tick Genome and Microbiome Consortium (TIGMIC)"/>
            <person name="Jia N."/>
            <person name="Wang J."/>
            <person name="Shi W."/>
            <person name="Du L."/>
            <person name="Sun Y."/>
            <person name="Zhan W."/>
            <person name="Jiang J.F."/>
            <person name="Wang Q."/>
            <person name="Zhang B."/>
            <person name="Ji P."/>
            <person name="Bell-Sakyi L."/>
            <person name="Cui X.M."/>
            <person name="Yuan T.T."/>
            <person name="Jiang B.G."/>
            <person name="Yang W.F."/>
            <person name="Lam T.T."/>
            <person name="Chang Q.C."/>
            <person name="Ding S.J."/>
            <person name="Wang X.J."/>
            <person name="Zhu J.G."/>
            <person name="Ruan X.D."/>
            <person name="Zhao L."/>
            <person name="Wei J.T."/>
            <person name="Ye R.Z."/>
            <person name="Que T.C."/>
            <person name="Du C.H."/>
            <person name="Zhou Y.H."/>
            <person name="Cheng J.X."/>
            <person name="Dai P.F."/>
            <person name="Guo W.B."/>
            <person name="Han X.H."/>
            <person name="Huang E.J."/>
            <person name="Li L.F."/>
            <person name="Wei W."/>
            <person name="Gao Y.C."/>
            <person name="Liu J.Z."/>
            <person name="Shao H.Z."/>
            <person name="Wang X."/>
            <person name="Wang C.C."/>
            <person name="Yang T.C."/>
            <person name="Huo Q.B."/>
            <person name="Li W."/>
            <person name="Chen H.Y."/>
            <person name="Chen S.E."/>
            <person name="Zhou L.G."/>
            <person name="Ni X.B."/>
            <person name="Tian J.H."/>
            <person name="Sheng Y."/>
            <person name="Liu T."/>
            <person name="Pan Y.S."/>
            <person name="Xia L.Y."/>
            <person name="Li J."/>
            <person name="Zhao F."/>
            <person name="Cao W.C."/>
        </authorList>
    </citation>
    <scope>NUCLEOTIDE SEQUENCE</scope>
    <source>
        <strain evidence="7">Rsan-2018</strain>
    </source>
</reference>
<accession>A0A9D4Q3V6</accession>
<dbReference type="VEuPathDB" id="VectorBase:RSAN_048666"/>
<dbReference type="SMART" id="SM00382">
    <property type="entry name" value="AAA"/>
    <property type="match status" value="1"/>
</dbReference>
<evidence type="ECO:0000313" key="8">
    <source>
        <dbReference type="Proteomes" id="UP000821837"/>
    </source>
</evidence>
<evidence type="ECO:0000256" key="3">
    <source>
        <dbReference type="ARBA" id="ARBA00022741"/>
    </source>
</evidence>
<feature type="region of interest" description="Disordered" evidence="5">
    <location>
        <begin position="1"/>
        <end position="26"/>
    </location>
</feature>
<evidence type="ECO:0000259" key="6">
    <source>
        <dbReference type="PROSITE" id="PS50893"/>
    </source>
</evidence>
<evidence type="ECO:0000256" key="1">
    <source>
        <dbReference type="ARBA" id="ARBA00022448"/>
    </source>
</evidence>
<keyword evidence="3" id="KW-0547">Nucleotide-binding</keyword>
<keyword evidence="8" id="KW-1185">Reference proteome</keyword>
<dbReference type="InterPro" id="IPR026082">
    <property type="entry name" value="ABCA"/>
</dbReference>
<dbReference type="PANTHER" id="PTHR19229:SF36">
    <property type="entry name" value="ATP-BINDING CASSETTE SUB-FAMILY A MEMBER 2"/>
    <property type="match status" value="1"/>
</dbReference>
<dbReference type="Gene3D" id="3.40.50.300">
    <property type="entry name" value="P-loop containing nucleotide triphosphate hydrolases"/>
    <property type="match status" value="2"/>
</dbReference>
<feature type="domain" description="ABC transporter" evidence="6">
    <location>
        <begin position="37"/>
        <end position="207"/>
    </location>
</feature>
<organism evidence="7 8">
    <name type="scientific">Rhipicephalus sanguineus</name>
    <name type="common">Brown dog tick</name>
    <name type="synonym">Ixodes sanguineus</name>
    <dbReference type="NCBI Taxonomy" id="34632"/>
    <lineage>
        <taxon>Eukaryota</taxon>
        <taxon>Metazoa</taxon>
        <taxon>Ecdysozoa</taxon>
        <taxon>Arthropoda</taxon>
        <taxon>Chelicerata</taxon>
        <taxon>Arachnida</taxon>
        <taxon>Acari</taxon>
        <taxon>Parasitiformes</taxon>
        <taxon>Ixodida</taxon>
        <taxon>Ixodoidea</taxon>
        <taxon>Ixodidae</taxon>
        <taxon>Rhipicephalinae</taxon>
        <taxon>Rhipicephalus</taxon>
        <taxon>Rhipicephalus</taxon>
    </lineage>
</organism>
<proteinExistence type="predicted"/>
<sequence length="207" mass="22530">MQPSYWMPAKVHPDAEDSAQKGDPERFEAPPNLAAAVDIRALTVRFGSFTALDKVSFKIYSTQVTALLGHNGAGKTTLMSTITGLLKPTSGVVEFPGSEGDANFNSTGFCQQFDVVFPDLTVREHLVYFGQLLILDEPTTGMDPETRRSIWDLLSELRNNTSILLSTHDMEEADVLADRIVMLSSGKLVCAGTPAFLKQACGAYLIL</sequence>
<reference evidence="7" key="2">
    <citation type="submission" date="2021-09" db="EMBL/GenBank/DDBJ databases">
        <authorList>
            <person name="Jia N."/>
            <person name="Wang J."/>
            <person name="Shi W."/>
            <person name="Du L."/>
            <person name="Sun Y."/>
            <person name="Zhan W."/>
            <person name="Jiang J."/>
            <person name="Wang Q."/>
            <person name="Zhang B."/>
            <person name="Ji P."/>
            <person name="Sakyi L.B."/>
            <person name="Cui X."/>
            <person name="Yuan T."/>
            <person name="Jiang B."/>
            <person name="Yang W."/>
            <person name="Lam T.T.-Y."/>
            <person name="Chang Q."/>
            <person name="Ding S."/>
            <person name="Wang X."/>
            <person name="Zhu J."/>
            <person name="Ruan X."/>
            <person name="Zhao L."/>
            <person name="Wei J."/>
            <person name="Que T."/>
            <person name="Du C."/>
            <person name="Cheng J."/>
            <person name="Dai P."/>
            <person name="Han X."/>
            <person name="Huang E."/>
            <person name="Gao Y."/>
            <person name="Liu J."/>
            <person name="Shao H."/>
            <person name="Ye R."/>
            <person name="Li L."/>
            <person name="Wei W."/>
            <person name="Wang X."/>
            <person name="Wang C."/>
            <person name="Huo Q."/>
            <person name="Li W."/>
            <person name="Guo W."/>
            <person name="Chen H."/>
            <person name="Chen S."/>
            <person name="Zhou L."/>
            <person name="Zhou L."/>
            <person name="Ni X."/>
            <person name="Tian J."/>
            <person name="Zhou Y."/>
            <person name="Sheng Y."/>
            <person name="Liu T."/>
            <person name="Pan Y."/>
            <person name="Xia L."/>
            <person name="Li J."/>
            <person name="Zhao F."/>
            <person name="Cao W."/>
        </authorList>
    </citation>
    <scope>NUCLEOTIDE SEQUENCE</scope>
    <source>
        <strain evidence="7">Rsan-2018</strain>
        <tissue evidence="7">Larvae</tissue>
    </source>
</reference>
<dbReference type="GO" id="GO:0005319">
    <property type="term" value="F:lipid transporter activity"/>
    <property type="evidence" value="ECO:0007669"/>
    <property type="project" value="TreeGrafter"/>
</dbReference>
<dbReference type="AlphaFoldDB" id="A0A9D4Q3V6"/>
<protein>
    <recommendedName>
        <fullName evidence="6">ABC transporter domain-containing protein</fullName>
    </recommendedName>
</protein>
<gene>
    <name evidence="7" type="ORF">HPB52_023646</name>
</gene>
<evidence type="ECO:0000256" key="2">
    <source>
        <dbReference type="ARBA" id="ARBA00022737"/>
    </source>
</evidence>
<name>A0A9D4Q3V6_RHISA</name>
<dbReference type="GO" id="GO:0016887">
    <property type="term" value="F:ATP hydrolysis activity"/>
    <property type="evidence" value="ECO:0007669"/>
    <property type="project" value="InterPro"/>
</dbReference>
<dbReference type="GO" id="GO:0005524">
    <property type="term" value="F:ATP binding"/>
    <property type="evidence" value="ECO:0007669"/>
    <property type="project" value="UniProtKB-KW"/>
</dbReference>
<dbReference type="EMBL" id="JABSTV010001249">
    <property type="protein sequence ID" value="KAH7963842.1"/>
    <property type="molecule type" value="Genomic_DNA"/>
</dbReference>
<evidence type="ECO:0000256" key="5">
    <source>
        <dbReference type="SAM" id="MobiDB-lite"/>
    </source>
</evidence>
<dbReference type="Pfam" id="PF00005">
    <property type="entry name" value="ABC_tran"/>
    <property type="match status" value="1"/>
</dbReference>
<keyword evidence="1" id="KW-0813">Transport</keyword>
<keyword evidence="2" id="KW-0677">Repeat</keyword>
<dbReference type="PANTHER" id="PTHR19229">
    <property type="entry name" value="ATP-BINDING CASSETTE TRANSPORTER SUBFAMILY A ABCA"/>
    <property type="match status" value="1"/>
</dbReference>
<dbReference type="GO" id="GO:0140359">
    <property type="term" value="F:ABC-type transporter activity"/>
    <property type="evidence" value="ECO:0007669"/>
    <property type="project" value="InterPro"/>
</dbReference>
<keyword evidence="4" id="KW-0067">ATP-binding</keyword>
<dbReference type="GO" id="GO:0016020">
    <property type="term" value="C:membrane"/>
    <property type="evidence" value="ECO:0007669"/>
    <property type="project" value="InterPro"/>
</dbReference>
<dbReference type="InterPro" id="IPR003439">
    <property type="entry name" value="ABC_transporter-like_ATP-bd"/>
</dbReference>
<comment type="caution">
    <text evidence="7">The sequence shown here is derived from an EMBL/GenBank/DDBJ whole genome shotgun (WGS) entry which is preliminary data.</text>
</comment>
<feature type="compositionally biased region" description="Basic and acidic residues" evidence="5">
    <location>
        <begin position="11"/>
        <end position="26"/>
    </location>
</feature>
<dbReference type="InterPro" id="IPR003593">
    <property type="entry name" value="AAA+_ATPase"/>
</dbReference>
<dbReference type="SUPFAM" id="SSF52540">
    <property type="entry name" value="P-loop containing nucleoside triphosphate hydrolases"/>
    <property type="match status" value="1"/>
</dbReference>
<evidence type="ECO:0000256" key="4">
    <source>
        <dbReference type="ARBA" id="ARBA00022840"/>
    </source>
</evidence>